<dbReference type="OrthoDB" id="9796186at2"/>
<name>A0A2Y9CAV2_9FIRM</name>
<dbReference type="GO" id="GO:0003700">
    <property type="term" value="F:DNA-binding transcription factor activity"/>
    <property type="evidence" value="ECO:0007669"/>
    <property type="project" value="TreeGrafter"/>
</dbReference>
<keyword evidence="3" id="KW-0804">Transcription</keyword>
<protein>
    <submittedName>
        <fullName evidence="5">LacI family transcriptional regulator</fullName>
    </submittedName>
</protein>
<sequence>MITVKEIAEIAGVSMTTVYNVLHGNTKKVSQANIQKIKKILEENHYVPRMGLSGLKNGSSKIIGVVIHVSRHYENTVIADSFYSHVIGVLEKNIREAGYYMMLYAAEDLDDIFKMALAWNVDGLIAITFTHNDYVKIRTLTGKPIVAIDLIDKFNDDFVNVGLEDEQGGYIMTKYLIECGYTNILMFANKDAGVDHQRWLGYRRALEEGGIPYKPYNFTILEDSFEMRLHNYEGLMKFVNKNAALFFASDTFALEAMRYFQTKGIQIPDEIAIAGFDDSLLAQYAIPRLTTIHQDITDKAEVAVSLMLDMIAGKLVGNIDVKRPVWLIKGRSVKIINNKNNKDR</sequence>
<keyword evidence="6" id="KW-1185">Reference proteome</keyword>
<dbReference type="Pfam" id="PF13377">
    <property type="entry name" value="Peripla_BP_3"/>
    <property type="match status" value="1"/>
</dbReference>
<dbReference type="InterPro" id="IPR000843">
    <property type="entry name" value="HTH_LacI"/>
</dbReference>
<evidence type="ECO:0000256" key="2">
    <source>
        <dbReference type="ARBA" id="ARBA00023125"/>
    </source>
</evidence>
<dbReference type="InterPro" id="IPR046335">
    <property type="entry name" value="LacI/GalR-like_sensor"/>
</dbReference>
<dbReference type="RefSeq" id="WP_109733976.1">
    <property type="nucleotide sequence ID" value="NZ_BAAACK010000027.1"/>
</dbReference>
<dbReference type="Gene3D" id="1.10.260.40">
    <property type="entry name" value="lambda repressor-like DNA-binding domains"/>
    <property type="match status" value="1"/>
</dbReference>
<dbReference type="InterPro" id="IPR028082">
    <property type="entry name" value="Peripla_BP_I"/>
</dbReference>
<evidence type="ECO:0000256" key="3">
    <source>
        <dbReference type="ARBA" id="ARBA00023163"/>
    </source>
</evidence>
<dbReference type="SUPFAM" id="SSF47413">
    <property type="entry name" value="lambda repressor-like DNA-binding domains"/>
    <property type="match status" value="1"/>
</dbReference>
<dbReference type="Proteomes" id="UP000245845">
    <property type="component" value="Unassembled WGS sequence"/>
</dbReference>
<gene>
    <name evidence="5" type="ORF">A8806_12613</name>
</gene>
<dbReference type="CDD" id="cd01392">
    <property type="entry name" value="HTH_LacI"/>
    <property type="match status" value="1"/>
</dbReference>
<proteinExistence type="predicted"/>
<dbReference type="InterPro" id="IPR010982">
    <property type="entry name" value="Lambda_DNA-bd_dom_sf"/>
</dbReference>
<keyword evidence="1" id="KW-0805">Transcription regulation</keyword>
<dbReference type="SMART" id="SM00354">
    <property type="entry name" value="HTH_LACI"/>
    <property type="match status" value="1"/>
</dbReference>
<dbReference type="PROSITE" id="PS50932">
    <property type="entry name" value="HTH_LACI_2"/>
    <property type="match status" value="1"/>
</dbReference>
<evidence type="ECO:0000259" key="4">
    <source>
        <dbReference type="PROSITE" id="PS50932"/>
    </source>
</evidence>
<dbReference type="SUPFAM" id="SSF53822">
    <property type="entry name" value="Periplasmic binding protein-like I"/>
    <property type="match status" value="1"/>
</dbReference>
<dbReference type="AlphaFoldDB" id="A0A2Y9CAV2"/>
<accession>A0A2Y9CAV2</accession>
<dbReference type="GO" id="GO:0000976">
    <property type="term" value="F:transcription cis-regulatory region binding"/>
    <property type="evidence" value="ECO:0007669"/>
    <property type="project" value="TreeGrafter"/>
</dbReference>
<dbReference type="Gene3D" id="3.40.50.2300">
    <property type="match status" value="2"/>
</dbReference>
<reference evidence="5 6" key="1">
    <citation type="submission" date="2018-05" db="EMBL/GenBank/DDBJ databases">
        <title>The Hungate 1000. A catalogue of reference genomes from the rumen microbiome.</title>
        <authorList>
            <person name="Kelly W."/>
        </authorList>
    </citation>
    <scope>NUCLEOTIDE SEQUENCE [LARGE SCALE GENOMIC DNA]</scope>
    <source>
        <strain evidence="5 6">NLAE-zl-C242</strain>
    </source>
</reference>
<evidence type="ECO:0000313" key="6">
    <source>
        <dbReference type="Proteomes" id="UP000245845"/>
    </source>
</evidence>
<comment type="caution">
    <text evidence="5">The sequence shown here is derived from an EMBL/GenBank/DDBJ whole genome shotgun (WGS) entry which is preliminary data.</text>
</comment>
<organism evidence="5 6">
    <name type="scientific">Faecalicatena orotica</name>
    <dbReference type="NCBI Taxonomy" id="1544"/>
    <lineage>
        <taxon>Bacteria</taxon>
        <taxon>Bacillati</taxon>
        <taxon>Bacillota</taxon>
        <taxon>Clostridia</taxon>
        <taxon>Lachnospirales</taxon>
        <taxon>Lachnospiraceae</taxon>
        <taxon>Faecalicatena</taxon>
    </lineage>
</organism>
<evidence type="ECO:0000256" key="1">
    <source>
        <dbReference type="ARBA" id="ARBA00023015"/>
    </source>
</evidence>
<evidence type="ECO:0000313" key="5">
    <source>
        <dbReference type="EMBL" id="PWJ17999.1"/>
    </source>
</evidence>
<dbReference type="Pfam" id="PF00356">
    <property type="entry name" value="LacI"/>
    <property type="match status" value="1"/>
</dbReference>
<dbReference type="EMBL" id="QGDL01000026">
    <property type="protein sequence ID" value="PWJ17999.1"/>
    <property type="molecule type" value="Genomic_DNA"/>
</dbReference>
<dbReference type="CDD" id="cd06267">
    <property type="entry name" value="PBP1_LacI_sugar_binding-like"/>
    <property type="match status" value="1"/>
</dbReference>
<dbReference type="PANTHER" id="PTHR30146:SF24">
    <property type="entry name" value="XYLOSE OPERON REGULATORY PROTEIN"/>
    <property type="match status" value="1"/>
</dbReference>
<dbReference type="PANTHER" id="PTHR30146">
    <property type="entry name" value="LACI-RELATED TRANSCRIPTIONAL REPRESSOR"/>
    <property type="match status" value="1"/>
</dbReference>
<feature type="domain" description="HTH lacI-type" evidence="4">
    <location>
        <begin position="2"/>
        <end position="57"/>
    </location>
</feature>
<keyword evidence="2" id="KW-0238">DNA-binding</keyword>